<sequence>MPLELELCPGRWVGEQHPCFTIAEIGQNHQGDLDLAKCMIRVAKQPLLAPAAGSGPNRSTPSTGASGTNTISTWEQGCLQTGDLGPWQEELSRGTEDGPRTAPVPTRALWPTVSSKMHEFMHWAPS</sequence>
<dbReference type="Gene3D" id="3.20.20.70">
    <property type="entry name" value="Aldolase class I"/>
    <property type="match status" value="1"/>
</dbReference>
<feature type="compositionally biased region" description="Basic and acidic residues" evidence="1">
    <location>
        <begin position="90"/>
        <end position="99"/>
    </location>
</feature>
<name>L5LCK1_MYODS</name>
<evidence type="ECO:0000313" key="3">
    <source>
        <dbReference type="Proteomes" id="UP000010556"/>
    </source>
</evidence>
<organism evidence="2 3">
    <name type="scientific">Myotis davidii</name>
    <name type="common">David's myotis</name>
    <dbReference type="NCBI Taxonomy" id="225400"/>
    <lineage>
        <taxon>Eukaryota</taxon>
        <taxon>Metazoa</taxon>
        <taxon>Chordata</taxon>
        <taxon>Craniata</taxon>
        <taxon>Vertebrata</taxon>
        <taxon>Euteleostomi</taxon>
        <taxon>Mammalia</taxon>
        <taxon>Eutheria</taxon>
        <taxon>Laurasiatheria</taxon>
        <taxon>Chiroptera</taxon>
        <taxon>Yangochiroptera</taxon>
        <taxon>Vespertilionidae</taxon>
        <taxon>Myotis</taxon>
    </lineage>
</organism>
<reference evidence="3" key="1">
    <citation type="journal article" date="2013" name="Science">
        <title>Comparative analysis of bat genomes provides insight into the evolution of flight and immunity.</title>
        <authorList>
            <person name="Zhang G."/>
            <person name="Cowled C."/>
            <person name="Shi Z."/>
            <person name="Huang Z."/>
            <person name="Bishop-Lilly K.A."/>
            <person name="Fang X."/>
            <person name="Wynne J.W."/>
            <person name="Xiong Z."/>
            <person name="Baker M.L."/>
            <person name="Zhao W."/>
            <person name="Tachedjian M."/>
            <person name="Zhu Y."/>
            <person name="Zhou P."/>
            <person name="Jiang X."/>
            <person name="Ng J."/>
            <person name="Yang L."/>
            <person name="Wu L."/>
            <person name="Xiao J."/>
            <person name="Feng Y."/>
            <person name="Chen Y."/>
            <person name="Sun X."/>
            <person name="Zhang Y."/>
            <person name="Marsh G.A."/>
            <person name="Crameri G."/>
            <person name="Broder C.C."/>
            <person name="Frey K.G."/>
            <person name="Wang L.F."/>
            <person name="Wang J."/>
        </authorList>
    </citation>
    <scope>NUCLEOTIDE SEQUENCE [LARGE SCALE GENOMIC DNA]</scope>
</reference>
<dbReference type="PANTHER" id="PTHR42966">
    <property type="entry name" value="N-ACETYLNEURAMINATE SYNTHASE"/>
    <property type="match status" value="1"/>
</dbReference>
<gene>
    <name evidence="2" type="ORF">MDA_GLEAN10013341</name>
</gene>
<keyword evidence="3" id="KW-1185">Reference proteome</keyword>
<feature type="region of interest" description="Disordered" evidence="1">
    <location>
        <begin position="49"/>
        <end position="109"/>
    </location>
</feature>
<protein>
    <submittedName>
        <fullName evidence="2">Sialic acid synthase</fullName>
    </submittedName>
</protein>
<dbReference type="Proteomes" id="UP000010556">
    <property type="component" value="Unassembled WGS sequence"/>
</dbReference>
<dbReference type="AlphaFoldDB" id="L5LCK1"/>
<dbReference type="EMBL" id="KB113091">
    <property type="protein sequence ID" value="ELK24049.1"/>
    <property type="molecule type" value="Genomic_DNA"/>
</dbReference>
<dbReference type="InterPro" id="IPR051690">
    <property type="entry name" value="PseI-like"/>
</dbReference>
<dbReference type="SUPFAM" id="SSF51569">
    <property type="entry name" value="Aldolase"/>
    <property type="match status" value="1"/>
</dbReference>
<proteinExistence type="predicted"/>
<dbReference type="PANTHER" id="PTHR42966:SF1">
    <property type="entry name" value="SIALIC ACID SYNTHASE"/>
    <property type="match status" value="1"/>
</dbReference>
<dbReference type="GO" id="GO:0047444">
    <property type="term" value="F:N-acylneuraminate-9-phosphate synthase activity"/>
    <property type="evidence" value="ECO:0007669"/>
    <property type="project" value="TreeGrafter"/>
</dbReference>
<evidence type="ECO:0000256" key="1">
    <source>
        <dbReference type="SAM" id="MobiDB-lite"/>
    </source>
</evidence>
<dbReference type="InterPro" id="IPR013785">
    <property type="entry name" value="Aldolase_TIM"/>
</dbReference>
<accession>L5LCK1</accession>
<feature type="compositionally biased region" description="Polar residues" evidence="1">
    <location>
        <begin position="56"/>
        <end position="79"/>
    </location>
</feature>
<evidence type="ECO:0000313" key="2">
    <source>
        <dbReference type="EMBL" id="ELK24049.1"/>
    </source>
</evidence>